<reference evidence="1" key="1">
    <citation type="journal article" date="2023" name="DNA Res.">
        <title>Chromosome-level genome assembly of Phrynocephalus forsythii using third-generation DNA sequencing and Hi-C analysis.</title>
        <authorList>
            <person name="Qi Y."/>
            <person name="Zhao W."/>
            <person name="Zhao Y."/>
            <person name="Niu C."/>
            <person name="Cao S."/>
            <person name="Zhang Y."/>
        </authorList>
    </citation>
    <scope>NUCLEOTIDE SEQUENCE</scope>
    <source>
        <tissue evidence="1">Muscle</tissue>
    </source>
</reference>
<keyword evidence="2" id="KW-1185">Reference proteome</keyword>
<sequence>MSDPYQIYKVTIKESLTICDDSTCGCGDFELQRKRRTAVKGVLSGTLNLQKITIKGLVPPVKGRGDDATTERKLFI</sequence>
<gene>
    <name evidence="1" type="ORF">JRQ81_011235</name>
</gene>
<evidence type="ECO:0000313" key="1">
    <source>
        <dbReference type="EMBL" id="KAJ7305316.1"/>
    </source>
</evidence>
<accession>A0A9Q1AQX0</accession>
<organism evidence="1 2">
    <name type="scientific">Phrynocephalus forsythii</name>
    <dbReference type="NCBI Taxonomy" id="171643"/>
    <lineage>
        <taxon>Eukaryota</taxon>
        <taxon>Metazoa</taxon>
        <taxon>Chordata</taxon>
        <taxon>Craniata</taxon>
        <taxon>Vertebrata</taxon>
        <taxon>Euteleostomi</taxon>
        <taxon>Lepidosauria</taxon>
        <taxon>Squamata</taxon>
        <taxon>Bifurcata</taxon>
        <taxon>Unidentata</taxon>
        <taxon>Episquamata</taxon>
        <taxon>Toxicofera</taxon>
        <taxon>Iguania</taxon>
        <taxon>Acrodonta</taxon>
        <taxon>Agamidae</taxon>
        <taxon>Agaminae</taxon>
        <taxon>Phrynocephalus</taxon>
    </lineage>
</organism>
<protein>
    <submittedName>
        <fullName evidence="1">Uncharacterized protein</fullName>
    </submittedName>
</protein>
<dbReference type="AlphaFoldDB" id="A0A9Q1AQX0"/>
<dbReference type="Proteomes" id="UP001142489">
    <property type="component" value="Unassembled WGS sequence"/>
</dbReference>
<proteinExistence type="predicted"/>
<evidence type="ECO:0000313" key="2">
    <source>
        <dbReference type="Proteomes" id="UP001142489"/>
    </source>
</evidence>
<dbReference type="EMBL" id="JAPFRF010000022">
    <property type="protein sequence ID" value="KAJ7305316.1"/>
    <property type="molecule type" value="Genomic_DNA"/>
</dbReference>
<comment type="caution">
    <text evidence="1">The sequence shown here is derived from an EMBL/GenBank/DDBJ whole genome shotgun (WGS) entry which is preliminary data.</text>
</comment>
<name>A0A9Q1AQX0_9SAUR</name>